<organism evidence="1">
    <name type="scientific">marine sediment metagenome</name>
    <dbReference type="NCBI Taxonomy" id="412755"/>
    <lineage>
        <taxon>unclassified sequences</taxon>
        <taxon>metagenomes</taxon>
        <taxon>ecological metagenomes</taxon>
    </lineage>
</organism>
<name>X1B9M0_9ZZZZ</name>
<reference evidence="1" key="1">
    <citation type="journal article" date="2014" name="Front. Microbiol.">
        <title>High frequency of phylogenetically diverse reductive dehalogenase-homologous genes in deep subseafloor sedimentary metagenomes.</title>
        <authorList>
            <person name="Kawai M."/>
            <person name="Futagami T."/>
            <person name="Toyoda A."/>
            <person name="Takaki Y."/>
            <person name="Nishi S."/>
            <person name="Hori S."/>
            <person name="Arai W."/>
            <person name="Tsubouchi T."/>
            <person name="Morono Y."/>
            <person name="Uchiyama I."/>
            <person name="Ito T."/>
            <person name="Fujiyama A."/>
            <person name="Inagaki F."/>
            <person name="Takami H."/>
        </authorList>
    </citation>
    <scope>NUCLEOTIDE SEQUENCE</scope>
    <source>
        <strain evidence="1">Expedition CK06-06</strain>
    </source>
</reference>
<accession>X1B9M0</accession>
<dbReference type="AlphaFoldDB" id="X1B9M0"/>
<comment type="caution">
    <text evidence="1">The sequence shown here is derived from an EMBL/GenBank/DDBJ whole genome shotgun (WGS) entry which is preliminary data.</text>
</comment>
<evidence type="ECO:0000313" key="1">
    <source>
        <dbReference type="EMBL" id="GAG80838.1"/>
    </source>
</evidence>
<proteinExistence type="predicted"/>
<protein>
    <submittedName>
        <fullName evidence="1">Uncharacterized protein</fullName>
    </submittedName>
</protein>
<gene>
    <name evidence="1" type="ORF">S01H4_31503</name>
</gene>
<dbReference type="EMBL" id="BART01016371">
    <property type="protein sequence ID" value="GAG80838.1"/>
    <property type="molecule type" value="Genomic_DNA"/>
</dbReference>
<sequence>MNTEQKNELIEDYKLDYQTLIDSTFKDLKVPDDGICYICNKAISKKVLLP</sequence>